<organism evidence="2">
    <name type="scientific">Cygnus atratus Chaphamaparvovirus</name>
    <dbReference type="NCBI Taxonomy" id="2794485"/>
    <lineage>
        <taxon>Viruses</taxon>
        <taxon>Monodnaviria</taxon>
        <taxon>Shotokuvirae</taxon>
        <taxon>Cossaviricota</taxon>
        <taxon>Quintoviricetes</taxon>
        <taxon>Piccovirales</taxon>
        <taxon>Parvoviridae</taxon>
        <taxon>Hamaparvovirinae</taxon>
        <taxon>Chaphamaparvovirus</taxon>
    </lineage>
</organism>
<name>A0A8A4XC89_9VIRU</name>
<accession>A0A8A4XC89</accession>
<sequence>MGRTTPFNYKNERTYETCFNRRQYFKEAACPKKTFLTMEVIKSVWEENSENPLVNNPGWWTIILNEMDQVPHPTEESPPQWPCLLDHIRKLIQFWSKKWKKWAVSSFDTFSAKMSTLPVAMSPMSFSMTTKDNFLLYWRCSMDMDGLDETDCSAILSNQGTYTSSTTVPMEETGAETHSDKPQNLSEFLDRLGSHTSPSSSSPKLTSTMSSSISFLSNGALEKYGLEEKVGKRRLTVRLIVNYSINGK</sequence>
<reference evidence="2" key="1">
    <citation type="submission" date="2020-09" db="EMBL/GenBank/DDBJ databases">
        <title>Parvovirus dark matter in the feces of wild birds.</title>
        <authorList>
            <person name="Dai Z."/>
            <person name="Yang S."/>
            <person name="Zhang W."/>
        </authorList>
    </citation>
    <scope>NUCLEOTIDE SEQUENCE</scope>
    <source>
        <strain evidence="2">Ltt192par038</strain>
    </source>
</reference>
<evidence type="ECO:0000313" key="2">
    <source>
        <dbReference type="EMBL" id="QTE03737.1"/>
    </source>
</evidence>
<feature type="region of interest" description="Disordered" evidence="1">
    <location>
        <begin position="163"/>
        <end position="182"/>
    </location>
</feature>
<evidence type="ECO:0000256" key="1">
    <source>
        <dbReference type="SAM" id="MobiDB-lite"/>
    </source>
</evidence>
<dbReference type="EMBL" id="MW046371">
    <property type="protein sequence ID" value="QTE03737.1"/>
    <property type="molecule type" value="Genomic_DNA"/>
</dbReference>
<protein>
    <submittedName>
        <fullName evidence="2">Nonstructural protein NS1</fullName>
    </submittedName>
</protein>
<proteinExistence type="predicted"/>